<protein>
    <submittedName>
        <fullName evidence="1">Uncharacterized protein</fullName>
    </submittedName>
</protein>
<comment type="caution">
    <text evidence="1">The sequence shown here is derived from an EMBL/GenBank/DDBJ whole genome shotgun (WGS) entry which is preliminary data.</text>
</comment>
<gene>
    <name evidence="1" type="ORF">AKJ57_02200</name>
</gene>
<dbReference type="AlphaFoldDB" id="A0A133UAF7"/>
<name>A0A133UAF7_9EURY</name>
<proteinExistence type="predicted"/>
<keyword evidence="2" id="KW-1185">Reference proteome</keyword>
<evidence type="ECO:0000313" key="2">
    <source>
        <dbReference type="Proteomes" id="UP000070163"/>
    </source>
</evidence>
<dbReference type="Proteomes" id="UP000070163">
    <property type="component" value="Unassembled WGS sequence"/>
</dbReference>
<reference evidence="1 2" key="1">
    <citation type="journal article" date="2016" name="Sci. Rep.">
        <title>Metabolic traits of an uncultured archaeal lineage -MSBL1- from brine pools of the Red Sea.</title>
        <authorList>
            <person name="Mwirichia R."/>
            <person name="Alam I."/>
            <person name="Rashid M."/>
            <person name="Vinu M."/>
            <person name="Ba-Alawi W."/>
            <person name="Anthony Kamau A."/>
            <person name="Kamanda Ngugi D."/>
            <person name="Goker M."/>
            <person name="Klenk H.P."/>
            <person name="Bajic V."/>
            <person name="Stingl U."/>
        </authorList>
    </citation>
    <scope>NUCLEOTIDE SEQUENCE [LARGE SCALE GENOMIC DNA]</scope>
    <source>
        <strain evidence="1">SCGC-AAA259A05</strain>
    </source>
</reference>
<dbReference type="EMBL" id="LHXJ01000018">
    <property type="protein sequence ID" value="KXA91174.1"/>
    <property type="molecule type" value="Genomic_DNA"/>
</dbReference>
<accession>A0A133UAF7</accession>
<evidence type="ECO:0000313" key="1">
    <source>
        <dbReference type="EMBL" id="KXA91174.1"/>
    </source>
</evidence>
<sequence length="164" mass="18405">MERSLDVELPELVRFLRSEELPSLLLPSVPVEPVVLQDVVYRGSGETDSLNTGVEFFPHEFGEVDERLLYPRGAPAECGPEGDDRVLDFRGDFSLFWLSRQILKAFSAAMVCSLAPFPDRLPADSEGFCHRFFTKSFPNQFDHLAAFFGLKPWHRDVSAPASVG</sequence>
<organism evidence="1 2">
    <name type="scientific">candidate division MSBL1 archaeon SCGC-AAA259A05</name>
    <dbReference type="NCBI Taxonomy" id="1698259"/>
    <lineage>
        <taxon>Archaea</taxon>
        <taxon>Methanobacteriati</taxon>
        <taxon>Methanobacteriota</taxon>
        <taxon>candidate division MSBL1</taxon>
    </lineage>
</organism>